<dbReference type="Proteomes" id="UP000018948">
    <property type="component" value="Unassembled WGS sequence"/>
</dbReference>
<dbReference type="AlphaFoldDB" id="W2YJR1"/>
<evidence type="ECO:0000313" key="2">
    <source>
        <dbReference type="EMBL" id="ETP35042.1"/>
    </source>
</evidence>
<reference evidence="2 3" key="1">
    <citation type="submission" date="2013-11" db="EMBL/GenBank/DDBJ databases">
        <title>The Genome Sequence of Phytophthora parasitica P10297.</title>
        <authorList>
            <consortium name="The Broad Institute Genomics Platform"/>
            <person name="Russ C."/>
            <person name="Tyler B."/>
            <person name="Panabieres F."/>
            <person name="Shan W."/>
            <person name="Tripathy S."/>
            <person name="Grunwald N."/>
            <person name="Machado M."/>
            <person name="Johnson C.S."/>
            <person name="Walker B."/>
            <person name="Young S.K."/>
            <person name="Zeng Q."/>
            <person name="Gargeya S."/>
            <person name="Fitzgerald M."/>
            <person name="Haas B."/>
            <person name="Abouelleil A."/>
            <person name="Allen A.W."/>
            <person name="Alvarado L."/>
            <person name="Arachchi H.M."/>
            <person name="Berlin A.M."/>
            <person name="Chapman S.B."/>
            <person name="Gainer-Dewar J."/>
            <person name="Goldberg J."/>
            <person name="Griggs A."/>
            <person name="Gujja S."/>
            <person name="Hansen M."/>
            <person name="Howarth C."/>
            <person name="Imamovic A."/>
            <person name="Ireland A."/>
            <person name="Larimer J."/>
            <person name="McCowan C."/>
            <person name="Murphy C."/>
            <person name="Pearson M."/>
            <person name="Poon T.W."/>
            <person name="Priest M."/>
            <person name="Roberts A."/>
            <person name="Saif S."/>
            <person name="Shea T."/>
            <person name="Sisk P."/>
            <person name="Sykes S."/>
            <person name="Wortman J."/>
            <person name="Nusbaum C."/>
            <person name="Birren B."/>
        </authorList>
    </citation>
    <scope>NUCLEOTIDE SEQUENCE [LARGE SCALE GENOMIC DNA]</scope>
    <source>
        <strain evidence="2 3">P10297</strain>
    </source>
</reference>
<evidence type="ECO:0000313" key="3">
    <source>
        <dbReference type="Proteomes" id="UP000018948"/>
    </source>
</evidence>
<proteinExistence type="predicted"/>
<name>W2YJR1_PHYNI</name>
<sequence length="39" mass="4193">MGYLSGNAMIKVTDLGGRRACRSEGRSHHSEKKTGAKTT</sequence>
<protein>
    <submittedName>
        <fullName evidence="2">Uncharacterized protein</fullName>
    </submittedName>
</protein>
<dbReference type="EMBL" id="ANIY01003538">
    <property type="protein sequence ID" value="ETP35042.1"/>
    <property type="molecule type" value="Genomic_DNA"/>
</dbReference>
<comment type="caution">
    <text evidence="2">The sequence shown here is derived from an EMBL/GenBank/DDBJ whole genome shotgun (WGS) entry which is preliminary data.</text>
</comment>
<feature type="region of interest" description="Disordered" evidence="1">
    <location>
        <begin position="16"/>
        <end position="39"/>
    </location>
</feature>
<feature type="compositionally biased region" description="Basic and acidic residues" evidence="1">
    <location>
        <begin position="21"/>
        <end position="39"/>
    </location>
</feature>
<organism evidence="2 3">
    <name type="scientific">Phytophthora nicotianae P10297</name>
    <dbReference type="NCBI Taxonomy" id="1317064"/>
    <lineage>
        <taxon>Eukaryota</taxon>
        <taxon>Sar</taxon>
        <taxon>Stramenopiles</taxon>
        <taxon>Oomycota</taxon>
        <taxon>Peronosporomycetes</taxon>
        <taxon>Peronosporales</taxon>
        <taxon>Peronosporaceae</taxon>
        <taxon>Phytophthora</taxon>
    </lineage>
</organism>
<accession>W2YJR1</accession>
<evidence type="ECO:0000256" key="1">
    <source>
        <dbReference type="SAM" id="MobiDB-lite"/>
    </source>
</evidence>
<gene>
    <name evidence="2" type="ORF">F442_16713</name>
</gene>